<dbReference type="PANTHER" id="PTHR10543:SF89">
    <property type="entry name" value="CAROTENOID 9,10(9',10')-CLEAVAGE DIOXYGENASE 1"/>
    <property type="match status" value="1"/>
</dbReference>
<comment type="cofactor">
    <cofactor evidence="5">
        <name>Fe(2+)</name>
        <dbReference type="ChEBI" id="CHEBI:29033"/>
    </cofactor>
    <text evidence="5">Binds 1 Fe(2+) ion per subunit.</text>
</comment>
<sequence length="689" mass="77557">MTYWFPKTALISSRVPVANEALEVFEGQLPSDLEGHVFANAAVGDMEHESPSQRSDNTPFLNGDGFVFRVSFPGAKGGDVTLSSRPIETPCHIADRILANDESRKDWRFANYGIARISISYLGGRNFANTALLAIPPKNAGDPHRLLATYDAGRPFEIDPVTLRTVRPIGTNADWKGTLMVDHPFPFTNSSAHPAYDPITRELFTVNFVRDAETLLRRLLQWLPSFGPFDLPVGNPLEMLALLDGLEMEGLGRFGPVDLGRRVELVRRAIDLLHSMIVADRPKRATYVMRVDDAGKVDKWKLVDEDGNPIEILHSSHQVGLTKDYILVVDTGFKFEVDQLWSRLAGGDADLERALRGWLSKPQPRPTPVYIVKRADLRAGVDEVRVVSGSLDGEIVHFFTNYELHDGRIVMHVADQRSSDAAEFVTDSDLQQVDPTRKIPREAIGGLSAPMDLNDFACLQLDPKTGIVRRKTAEHNFDHTFGIGLITAPDFPMWRDGKPVTRGTGEPNGPRPQREIDACVFFYAHGFIPSLLSQLVFDLYSKRPSPIVTPKKMLELAKSGGTAATVCRFDTVRNRVVDFCKMPPGAVIISPQFVPGTEGRDFLICNVFTDTSKEIWIFDAMSLRKPLCKLRRKGHEMLPWPYTLHTCWMPEIRELPVVQFDNEDDFRHVRQDREVYAFLRDEVFPHLYR</sequence>
<keyword evidence="7" id="KW-1185">Reference proteome</keyword>
<dbReference type="OrthoDB" id="972944at2"/>
<feature type="binding site" evidence="5">
    <location>
        <position position="193"/>
    </location>
    <ligand>
        <name>Fe cation</name>
        <dbReference type="ChEBI" id="CHEBI:24875"/>
        <note>catalytic</note>
    </ligand>
</feature>
<keyword evidence="3" id="KW-0560">Oxidoreductase</keyword>
<evidence type="ECO:0008006" key="8">
    <source>
        <dbReference type="Google" id="ProtNLM"/>
    </source>
</evidence>
<accession>A0A0F6VZB0</accession>
<dbReference type="GO" id="GO:0016121">
    <property type="term" value="P:carotene catabolic process"/>
    <property type="evidence" value="ECO:0007669"/>
    <property type="project" value="TreeGrafter"/>
</dbReference>
<dbReference type="PANTHER" id="PTHR10543">
    <property type="entry name" value="BETA-CAROTENE DIOXYGENASE"/>
    <property type="match status" value="1"/>
</dbReference>
<dbReference type="STRING" id="927083.DB32_000597"/>
<comment type="similarity">
    <text evidence="1">Belongs to the carotenoid oxygenase family.</text>
</comment>
<dbReference type="InterPro" id="IPR004294">
    <property type="entry name" value="Carotenoid_Oase"/>
</dbReference>
<dbReference type="KEGG" id="samy:DB32_000597"/>
<evidence type="ECO:0000256" key="3">
    <source>
        <dbReference type="ARBA" id="ARBA00023002"/>
    </source>
</evidence>
<evidence type="ECO:0000313" key="6">
    <source>
        <dbReference type="EMBL" id="AKF03448.1"/>
    </source>
</evidence>
<keyword evidence="2 5" id="KW-0479">Metal-binding</keyword>
<dbReference type="EMBL" id="CP011125">
    <property type="protein sequence ID" value="AKF03448.1"/>
    <property type="molecule type" value="Genomic_DNA"/>
</dbReference>
<dbReference type="GO" id="GO:0046872">
    <property type="term" value="F:metal ion binding"/>
    <property type="evidence" value="ECO:0007669"/>
    <property type="project" value="UniProtKB-KW"/>
</dbReference>
<name>A0A0F6VZB0_9BACT</name>
<evidence type="ECO:0000256" key="2">
    <source>
        <dbReference type="ARBA" id="ARBA00022723"/>
    </source>
</evidence>
<proteinExistence type="inferred from homology"/>
<protein>
    <recommendedName>
        <fullName evidence="8">Lignostilbene-alpha,beta-dioxygenase</fullName>
    </recommendedName>
</protein>
<dbReference type="RefSeq" id="WP_053230908.1">
    <property type="nucleotide sequence ID" value="NZ_CP011125.1"/>
</dbReference>
<evidence type="ECO:0000256" key="5">
    <source>
        <dbReference type="PIRSR" id="PIRSR604294-1"/>
    </source>
</evidence>
<organism evidence="6 7">
    <name type="scientific">Sandaracinus amylolyticus</name>
    <dbReference type="NCBI Taxonomy" id="927083"/>
    <lineage>
        <taxon>Bacteria</taxon>
        <taxon>Pseudomonadati</taxon>
        <taxon>Myxococcota</taxon>
        <taxon>Polyangia</taxon>
        <taxon>Polyangiales</taxon>
        <taxon>Sandaracinaceae</taxon>
        <taxon>Sandaracinus</taxon>
    </lineage>
</organism>
<reference evidence="6 7" key="1">
    <citation type="submission" date="2015-03" db="EMBL/GenBank/DDBJ databases">
        <title>Genome assembly of Sandaracinus amylolyticus DSM 53668.</title>
        <authorList>
            <person name="Sharma G."/>
            <person name="Subramanian S."/>
        </authorList>
    </citation>
    <scope>NUCLEOTIDE SEQUENCE [LARGE SCALE GENOMIC DNA]</scope>
    <source>
        <strain evidence="6 7">DSM 53668</strain>
    </source>
</reference>
<evidence type="ECO:0000313" key="7">
    <source>
        <dbReference type="Proteomes" id="UP000034883"/>
    </source>
</evidence>
<keyword evidence="4 5" id="KW-0408">Iron</keyword>
<evidence type="ECO:0000256" key="4">
    <source>
        <dbReference type="ARBA" id="ARBA00023004"/>
    </source>
</evidence>
<dbReference type="AlphaFoldDB" id="A0A0F6VZB0"/>
<evidence type="ECO:0000256" key="1">
    <source>
        <dbReference type="ARBA" id="ARBA00006787"/>
    </source>
</evidence>
<gene>
    <name evidence="6" type="ORF">DB32_000597</name>
</gene>
<dbReference type="GO" id="GO:0010436">
    <property type="term" value="F:carotenoid dioxygenase activity"/>
    <property type="evidence" value="ECO:0007669"/>
    <property type="project" value="TreeGrafter"/>
</dbReference>
<dbReference type="Pfam" id="PF03055">
    <property type="entry name" value="RPE65"/>
    <property type="match status" value="2"/>
</dbReference>
<dbReference type="Proteomes" id="UP000034883">
    <property type="component" value="Chromosome"/>
</dbReference>